<dbReference type="EMBL" id="JBEDNQ010000008">
    <property type="protein sequence ID" value="MEQ3552756.1"/>
    <property type="molecule type" value="Genomic_DNA"/>
</dbReference>
<accession>A0ABV1KF13</accession>
<dbReference type="PIRSF" id="PIRSF036628">
    <property type="entry name" value="IolB"/>
    <property type="match status" value="1"/>
</dbReference>
<dbReference type="SUPFAM" id="SSF51182">
    <property type="entry name" value="RmlC-like cupins"/>
    <property type="match status" value="1"/>
</dbReference>
<gene>
    <name evidence="2" type="primary">iolB</name>
    <name evidence="2" type="ORF">WIS52_19995</name>
</gene>
<sequence>MSGDEYVIPAGTAPADGYELEITPKTAGWEHSSLRILTLPAGGAHTVRTGDEEFFLVPLSGSATVTLGSQTHTLAGRAGVFEGPTDFAYLPVRSSVRVAAAAGGRFALCGARTETELPFRYGPRDEVPVEVRGAGQSSRQVRNFGAAGVFEAASAICVEVITPGGNWSSYPAHKHDQAGPHECELEEIYYFEIAPGPDGQPGLGFHRTSSSPGHEIDIMVEVHDRDTVLIPWGWHGPCAAAPGHDMYYLNVMAGPGEERVWRITDHPDQAWVRDTWADQQIDARLAGNGGQ</sequence>
<organism evidence="2 3">
    <name type="scientific">Pseudonocardia nematodicida</name>
    <dbReference type="NCBI Taxonomy" id="1206997"/>
    <lineage>
        <taxon>Bacteria</taxon>
        <taxon>Bacillati</taxon>
        <taxon>Actinomycetota</taxon>
        <taxon>Actinomycetes</taxon>
        <taxon>Pseudonocardiales</taxon>
        <taxon>Pseudonocardiaceae</taxon>
        <taxon>Pseudonocardia</taxon>
    </lineage>
</organism>
<dbReference type="Pfam" id="PF04962">
    <property type="entry name" value="KduI"/>
    <property type="match status" value="1"/>
</dbReference>
<dbReference type="NCBIfam" id="TIGR04378">
    <property type="entry name" value="myo_inos_iolB"/>
    <property type="match status" value="1"/>
</dbReference>
<dbReference type="InterPro" id="IPR014710">
    <property type="entry name" value="RmlC-like_jellyroll"/>
</dbReference>
<reference evidence="2 3" key="1">
    <citation type="submission" date="2024-03" db="EMBL/GenBank/DDBJ databases">
        <title>Draft genome sequence of Pseudonocardia nematodicida JCM 31783.</title>
        <authorList>
            <person name="Butdee W."/>
            <person name="Duangmal K."/>
        </authorList>
    </citation>
    <scope>NUCLEOTIDE SEQUENCE [LARGE SCALE GENOMIC DNA]</scope>
    <source>
        <strain evidence="2 3">JCM 31783</strain>
    </source>
</reference>
<dbReference type="RefSeq" id="WP_349299825.1">
    <property type="nucleotide sequence ID" value="NZ_JBEDNQ010000008.1"/>
</dbReference>
<dbReference type="GO" id="GO:0102482">
    <property type="term" value="F:5-deoxy-D-glucuronate isomerase activity"/>
    <property type="evidence" value="ECO:0007669"/>
    <property type="project" value="UniProtKB-EC"/>
</dbReference>
<dbReference type="InterPro" id="IPR024203">
    <property type="entry name" value="Deoxy-glucuronate_isom_IolB"/>
</dbReference>
<dbReference type="PANTHER" id="PTHR39193">
    <property type="entry name" value="5-DEOXY-GLUCURONATE ISOMERASE"/>
    <property type="match status" value="1"/>
</dbReference>
<protein>
    <submittedName>
        <fullName evidence="2">5-deoxy-glucuronate isomerase</fullName>
        <ecNumber evidence="2">5.3.1.30</ecNumber>
    </submittedName>
</protein>
<keyword evidence="3" id="KW-1185">Reference proteome</keyword>
<dbReference type="Proteomes" id="UP001494902">
    <property type="component" value="Unassembled WGS sequence"/>
</dbReference>
<dbReference type="InterPro" id="IPR011051">
    <property type="entry name" value="RmlC_Cupin_sf"/>
</dbReference>
<evidence type="ECO:0000313" key="2">
    <source>
        <dbReference type="EMBL" id="MEQ3552756.1"/>
    </source>
</evidence>
<dbReference type="PANTHER" id="PTHR39193:SF1">
    <property type="entry name" value="5-DEOXY-GLUCURONATE ISOMERASE"/>
    <property type="match status" value="1"/>
</dbReference>
<name>A0ABV1KF13_9PSEU</name>
<dbReference type="Gene3D" id="2.60.120.10">
    <property type="entry name" value="Jelly Rolls"/>
    <property type="match status" value="2"/>
</dbReference>
<proteinExistence type="predicted"/>
<keyword evidence="1 2" id="KW-0413">Isomerase</keyword>
<comment type="caution">
    <text evidence="2">The sequence shown here is derived from an EMBL/GenBank/DDBJ whole genome shotgun (WGS) entry which is preliminary data.</text>
</comment>
<evidence type="ECO:0000313" key="3">
    <source>
        <dbReference type="Proteomes" id="UP001494902"/>
    </source>
</evidence>
<dbReference type="InterPro" id="IPR021120">
    <property type="entry name" value="KduI/IolB_isomerase"/>
</dbReference>
<dbReference type="EC" id="5.3.1.30" evidence="2"/>
<evidence type="ECO:0000256" key="1">
    <source>
        <dbReference type="ARBA" id="ARBA00023235"/>
    </source>
</evidence>